<dbReference type="RefSeq" id="WP_179695408.1">
    <property type="nucleotide sequence ID" value="NZ_JACCAT010000001.1"/>
</dbReference>
<accession>A0A7Y9W1C8</accession>
<gene>
    <name evidence="1" type="ORF">GGI52_005474</name>
</gene>
<dbReference type="AlphaFoldDB" id="A0A7Y9W1C8"/>
<sequence>MPLNHSSQYAELTNEHFQAIGKLTVEWSNIEFLLGVLLSRLLVTPEFLARTYTDRMSGAMRQDAIGEACKIHSHRYGYKLIGQEQIEKILDANNKITQLRAIRNKFAHFCWSRSSDEEIFGTNFSGGIPVGNKYKKSFVSFKVAELEELHKKAYEIVDVLSDLTQNLPDIEEEGLGSKIVLLRE</sequence>
<evidence type="ECO:0000313" key="2">
    <source>
        <dbReference type="Proteomes" id="UP000553035"/>
    </source>
</evidence>
<comment type="caution">
    <text evidence="1">The sequence shown here is derived from an EMBL/GenBank/DDBJ whole genome shotgun (WGS) entry which is preliminary data.</text>
</comment>
<dbReference type="EMBL" id="JACCAT010000001">
    <property type="protein sequence ID" value="NYH12431.1"/>
    <property type="molecule type" value="Genomic_DNA"/>
</dbReference>
<protein>
    <submittedName>
        <fullName evidence="1">Uncharacterized protein</fullName>
    </submittedName>
</protein>
<reference evidence="1 2" key="1">
    <citation type="submission" date="2020-07" db="EMBL/GenBank/DDBJ databases">
        <title>Exploring microbial biodiversity for novel pathways involved in the catabolism of aromatic compounds derived from lignin.</title>
        <authorList>
            <person name="Elkins J."/>
        </authorList>
    </citation>
    <scope>NUCLEOTIDE SEQUENCE [LARGE SCALE GENOMIC DNA]</scope>
    <source>
        <strain evidence="1 2">VanB</strain>
    </source>
</reference>
<proteinExistence type="predicted"/>
<name>A0A7Y9W1C8_9PSED</name>
<dbReference type="Proteomes" id="UP000553035">
    <property type="component" value="Unassembled WGS sequence"/>
</dbReference>
<evidence type="ECO:0000313" key="1">
    <source>
        <dbReference type="EMBL" id="NYH12431.1"/>
    </source>
</evidence>
<organism evidence="1 2">
    <name type="scientific">Pseudomonas moraviensis</name>
    <dbReference type="NCBI Taxonomy" id="321662"/>
    <lineage>
        <taxon>Bacteria</taxon>
        <taxon>Pseudomonadati</taxon>
        <taxon>Pseudomonadota</taxon>
        <taxon>Gammaproteobacteria</taxon>
        <taxon>Pseudomonadales</taxon>
        <taxon>Pseudomonadaceae</taxon>
        <taxon>Pseudomonas</taxon>
    </lineage>
</organism>